<dbReference type="OrthoDB" id="2906425at2759"/>
<dbReference type="CDD" id="cd05120">
    <property type="entry name" value="APH_ChoK_like"/>
    <property type="match status" value="1"/>
</dbReference>
<dbReference type="PANTHER" id="PTHR21310:SF15">
    <property type="entry name" value="AMINOGLYCOSIDE PHOSPHOTRANSFERASE DOMAIN-CONTAINING PROTEIN"/>
    <property type="match status" value="1"/>
</dbReference>
<sequence>MQIRKRKREDDVDLPFTPENLEEGYFYIHHDRQITEIPEAVDPHRLPDSEDLVRVLSKKEGSLVIVWDRIACVCKSGWAVPPVEEEAMKLVKQHTSVPVPNIIESSRVYRPMLDDRAIYMGYIPGVSLKERWPKLDSWAKHRVCRQLWHLIEKIQEIPRPDHMNDHFQGPADGSSPRHPLIEDLGSPSFPLMSDEDVRARIHERYLYFCGCKYESELPDMLPRAERSVFAHGDLSPRHIMVDDDNKITGILSWENAGWYPEYWEYINVMKWRPDNVDWSDWMDWMEFTASKKWDMTGIRAARTVLF</sequence>
<dbReference type="Gene3D" id="3.90.1200.10">
    <property type="match status" value="1"/>
</dbReference>
<dbReference type="InterPro" id="IPR002575">
    <property type="entry name" value="Aminoglycoside_PTrfase"/>
</dbReference>
<dbReference type="SUPFAM" id="SSF56112">
    <property type="entry name" value="Protein kinase-like (PK-like)"/>
    <property type="match status" value="1"/>
</dbReference>
<evidence type="ECO:0000313" key="2">
    <source>
        <dbReference type="EMBL" id="PYH99759.1"/>
    </source>
</evidence>
<protein>
    <recommendedName>
        <fullName evidence="1">Aminoglycoside phosphotransferase domain-containing protein</fullName>
    </recommendedName>
</protein>
<dbReference type="Proteomes" id="UP000247810">
    <property type="component" value="Unassembled WGS sequence"/>
</dbReference>
<dbReference type="AlphaFoldDB" id="A0A319DQM6"/>
<name>A0A319DQM6_9EURO</name>
<reference evidence="2 3" key="1">
    <citation type="submission" date="2018-02" db="EMBL/GenBank/DDBJ databases">
        <title>The genomes of Aspergillus section Nigri reveals drivers in fungal speciation.</title>
        <authorList>
            <consortium name="DOE Joint Genome Institute"/>
            <person name="Vesth T.C."/>
            <person name="Nybo J."/>
            <person name="Theobald S."/>
            <person name="Brandl J."/>
            <person name="Frisvad J.C."/>
            <person name="Nielsen K.F."/>
            <person name="Lyhne E.K."/>
            <person name="Kogle M.E."/>
            <person name="Kuo A."/>
            <person name="Riley R."/>
            <person name="Clum A."/>
            <person name="Nolan M."/>
            <person name="Lipzen A."/>
            <person name="Salamov A."/>
            <person name="Henrissat B."/>
            <person name="Wiebenga A."/>
            <person name="De vries R.P."/>
            <person name="Grigoriev I.V."/>
            <person name="Mortensen U.H."/>
            <person name="Andersen M.R."/>
            <person name="Baker S.E."/>
        </authorList>
    </citation>
    <scope>NUCLEOTIDE SEQUENCE [LARGE SCALE GENOMIC DNA]</scope>
    <source>
        <strain evidence="2 3">CBS 707.79</strain>
    </source>
</reference>
<organism evidence="2 3">
    <name type="scientific">Aspergillus ellipticus CBS 707.79</name>
    <dbReference type="NCBI Taxonomy" id="1448320"/>
    <lineage>
        <taxon>Eukaryota</taxon>
        <taxon>Fungi</taxon>
        <taxon>Dikarya</taxon>
        <taxon>Ascomycota</taxon>
        <taxon>Pezizomycotina</taxon>
        <taxon>Eurotiomycetes</taxon>
        <taxon>Eurotiomycetidae</taxon>
        <taxon>Eurotiales</taxon>
        <taxon>Aspergillaceae</taxon>
        <taxon>Aspergillus</taxon>
        <taxon>Aspergillus subgen. Circumdati</taxon>
    </lineage>
</organism>
<dbReference type="PANTHER" id="PTHR21310">
    <property type="entry name" value="AMINOGLYCOSIDE PHOSPHOTRANSFERASE-RELATED-RELATED"/>
    <property type="match status" value="1"/>
</dbReference>
<evidence type="ECO:0000313" key="3">
    <source>
        <dbReference type="Proteomes" id="UP000247810"/>
    </source>
</evidence>
<gene>
    <name evidence="2" type="ORF">BO71DRAFT_394000</name>
</gene>
<keyword evidence="3" id="KW-1185">Reference proteome</keyword>
<accession>A0A319DQM6</accession>
<dbReference type="Pfam" id="PF01636">
    <property type="entry name" value="APH"/>
    <property type="match status" value="1"/>
</dbReference>
<proteinExistence type="predicted"/>
<evidence type="ECO:0000259" key="1">
    <source>
        <dbReference type="Pfam" id="PF01636"/>
    </source>
</evidence>
<dbReference type="STRING" id="1448320.A0A319DQM6"/>
<dbReference type="VEuPathDB" id="FungiDB:BO71DRAFT_394000"/>
<dbReference type="EMBL" id="KZ825799">
    <property type="protein sequence ID" value="PYH99759.1"/>
    <property type="molecule type" value="Genomic_DNA"/>
</dbReference>
<dbReference type="InterPro" id="IPR051678">
    <property type="entry name" value="AGP_Transferase"/>
</dbReference>
<feature type="domain" description="Aminoglycoside phosphotransferase" evidence="1">
    <location>
        <begin position="84"/>
        <end position="272"/>
    </location>
</feature>
<dbReference type="InterPro" id="IPR011009">
    <property type="entry name" value="Kinase-like_dom_sf"/>
</dbReference>